<evidence type="ECO:0000313" key="1">
    <source>
        <dbReference type="EMBL" id="AWL27121.1"/>
    </source>
</evidence>
<dbReference type="AlphaFoldDB" id="A0A2S2F807"/>
<name>A0A2S2F807_9GAMM</name>
<dbReference type="KEGG" id="adv:DJ533_00100"/>
<evidence type="ECO:0008006" key="3">
    <source>
        <dbReference type="Google" id="ProtNLM"/>
    </source>
</evidence>
<evidence type="ECO:0000313" key="2">
    <source>
        <dbReference type="Proteomes" id="UP000245977"/>
    </source>
</evidence>
<organism evidence="1 2">
    <name type="scientific">Acinetobacter defluvii</name>
    <dbReference type="NCBI Taxonomy" id="1871111"/>
    <lineage>
        <taxon>Bacteria</taxon>
        <taxon>Pseudomonadati</taxon>
        <taxon>Pseudomonadota</taxon>
        <taxon>Gammaproteobacteria</taxon>
        <taxon>Moraxellales</taxon>
        <taxon>Moraxellaceae</taxon>
        <taxon>Acinetobacter</taxon>
    </lineage>
</organism>
<sequence>MIKTTLPLLYIEGSQNITKDQKKQLVDAFFAKHRVANGWLSPKSYHHELEPVFQVELVDWDNLTVDITSNQLTTDENLKDTVVAMIFFGKLTEKLEPDEFLGFYFDSKSRNDGAYWDDKDQLIKTKS</sequence>
<keyword evidence="2" id="KW-1185">Reference proteome</keyword>
<geneLocation type="plasmid" evidence="1 2">
    <name>p1_010030</name>
</geneLocation>
<protein>
    <recommendedName>
        <fullName evidence="3">Tautomerase family protein</fullName>
    </recommendedName>
</protein>
<reference evidence="1" key="1">
    <citation type="submission" date="2019-08" db="EMBL/GenBank/DDBJ databases">
        <title>The complete genome of Acinetobacter defluvii strain WCHAD010030.</title>
        <authorList>
            <person name="Hu Y."/>
            <person name="Qin J."/>
            <person name="Feng Y."/>
            <person name="Zong Z."/>
        </authorList>
    </citation>
    <scope>NUCLEOTIDE SEQUENCE</scope>
    <source>
        <strain evidence="1">WCHA30</strain>
        <plasmid evidence="1">p1_010030</plasmid>
    </source>
</reference>
<dbReference type="RefSeq" id="WP_065994812.1">
    <property type="nucleotide sequence ID" value="NZ_CP029389.2"/>
</dbReference>
<accession>A0A2S2F807</accession>
<dbReference type="Proteomes" id="UP000245977">
    <property type="component" value="Plasmid p1_010030"/>
</dbReference>
<keyword evidence="1" id="KW-0614">Plasmid</keyword>
<dbReference type="OrthoDB" id="9828710at2"/>
<dbReference type="EMBL" id="CP029389">
    <property type="protein sequence ID" value="AWL27121.1"/>
    <property type="molecule type" value="Genomic_DNA"/>
</dbReference>
<proteinExistence type="predicted"/>
<dbReference type="STRING" id="1871111.GCA_001704615_00932"/>
<gene>
    <name evidence="1" type="ORF">DJ533_00100</name>
</gene>